<feature type="compositionally biased region" description="Polar residues" evidence="1">
    <location>
        <begin position="1"/>
        <end position="22"/>
    </location>
</feature>
<evidence type="ECO:0000313" key="2">
    <source>
        <dbReference type="EMBL" id="KAF2020908.1"/>
    </source>
</evidence>
<dbReference type="Proteomes" id="UP000799778">
    <property type="component" value="Unassembled WGS sequence"/>
</dbReference>
<sequence>MWVSCESISHQSPPLHTPSRSLTRVAGNLPPPACCIPAYLHKLHNYMQTPRPRAFNKK</sequence>
<feature type="region of interest" description="Disordered" evidence="1">
    <location>
        <begin position="1"/>
        <end position="23"/>
    </location>
</feature>
<proteinExistence type="predicted"/>
<evidence type="ECO:0000256" key="1">
    <source>
        <dbReference type="SAM" id="MobiDB-lite"/>
    </source>
</evidence>
<dbReference type="EMBL" id="ML978066">
    <property type="protein sequence ID" value="KAF2020908.1"/>
    <property type="molecule type" value="Genomic_DNA"/>
</dbReference>
<keyword evidence="3" id="KW-1185">Reference proteome</keyword>
<gene>
    <name evidence="2" type="ORF">BU24DRAFT_416573</name>
</gene>
<dbReference type="AlphaFoldDB" id="A0A6A5Y5X8"/>
<dbReference type="GeneID" id="54283888"/>
<dbReference type="RefSeq" id="XP_033389247.1">
    <property type="nucleotide sequence ID" value="XM_033526491.1"/>
</dbReference>
<reference evidence="2" key="1">
    <citation type="journal article" date="2020" name="Stud. Mycol.">
        <title>101 Dothideomycetes genomes: a test case for predicting lifestyles and emergence of pathogens.</title>
        <authorList>
            <person name="Haridas S."/>
            <person name="Albert R."/>
            <person name="Binder M."/>
            <person name="Bloem J."/>
            <person name="Labutti K."/>
            <person name="Salamov A."/>
            <person name="Andreopoulos B."/>
            <person name="Baker S."/>
            <person name="Barry K."/>
            <person name="Bills G."/>
            <person name="Bluhm B."/>
            <person name="Cannon C."/>
            <person name="Castanera R."/>
            <person name="Culley D."/>
            <person name="Daum C."/>
            <person name="Ezra D."/>
            <person name="Gonzalez J."/>
            <person name="Henrissat B."/>
            <person name="Kuo A."/>
            <person name="Liang C."/>
            <person name="Lipzen A."/>
            <person name="Lutzoni F."/>
            <person name="Magnuson J."/>
            <person name="Mondo S."/>
            <person name="Nolan M."/>
            <person name="Ohm R."/>
            <person name="Pangilinan J."/>
            <person name="Park H.-J."/>
            <person name="Ramirez L."/>
            <person name="Alfaro M."/>
            <person name="Sun H."/>
            <person name="Tritt A."/>
            <person name="Yoshinaga Y."/>
            <person name="Zwiers L.-H."/>
            <person name="Turgeon B."/>
            <person name="Goodwin S."/>
            <person name="Spatafora J."/>
            <person name="Crous P."/>
            <person name="Grigoriev I."/>
        </authorList>
    </citation>
    <scope>NUCLEOTIDE SEQUENCE</scope>
    <source>
        <strain evidence="2">CBS 175.79</strain>
    </source>
</reference>
<accession>A0A6A5Y5X8</accession>
<name>A0A6A5Y5X8_9PLEO</name>
<protein>
    <submittedName>
        <fullName evidence="2">Uncharacterized protein</fullName>
    </submittedName>
</protein>
<organism evidence="2 3">
    <name type="scientific">Aaosphaeria arxii CBS 175.79</name>
    <dbReference type="NCBI Taxonomy" id="1450172"/>
    <lineage>
        <taxon>Eukaryota</taxon>
        <taxon>Fungi</taxon>
        <taxon>Dikarya</taxon>
        <taxon>Ascomycota</taxon>
        <taxon>Pezizomycotina</taxon>
        <taxon>Dothideomycetes</taxon>
        <taxon>Pleosporomycetidae</taxon>
        <taxon>Pleosporales</taxon>
        <taxon>Pleosporales incertae sedis</taxon>
        <taxon>Aaosphaeria</taxon>
    </lineage>
</organism>
<evidence type="ECO:0000313" key="3">
    <source>
        <dbReference type="Proteomes" id="UP000799778"/>
    </source>
</evidence>